<dbReference type="SMART" id="SM00320">
    <property type="entry name" value="WD40"/>
    <property type="match status" value="4"/>
</dbReference>
<feature type="repeat" description="WD" evidence="9">
    <location>
        <begin position="188"/>
        <end position="230"/>
    </location>
</feature>
<feature type="compositionally biased region" description="Pro residues" evidence="10">
    <location>
        <begin position="17"/>
        <end position="31"/>
    </location>
</feature>
<dbReference type="InterPro" id="IPR015943">
    <property type="entry name" value="WD40/YVTN_repeat-like_dom_sf"/>
</dbReference>
<comment type="caution">
    <text evidence="12">The sequence shown here is derived from an EMBL/GenBank/DDBJ whole genome shotgun (WGS) entry which is preliminary data.</text>
</comment>
<feature type="compositionally biased region" description="Polar residues" evidence="10">
    <location>
        <begin position="817"/>
        <end position="826"/>
    </location>
</feature>
<dbReference type="PROSITE" id="PS50294">
    <property type="entry name" value="WD_REPEATS_REGION"/>
    <property type="match status" value="2"/>
</dbReference>
<dbReference type="InterPro" id="IPR019775">
    <property type="entry name" value="WD40_repeat_CS"/>
</dbReference>
<dbReference type="InterPro" id="IPR001680">
    <property type="entry name" value="WD40_rpt"/>
</dbReference>
<name>A0A8H6RTE7_9PEZI</name>
<dbReference type="EMBL" id="JABCIY010000035">
    <property type="protein sequence ID" value="KAF7195906.1"/>
    <property type="molecule type" value="Genomic_DNA"/>
</dbReference>
<keyword evidence="5" id="KW-0677">Repeat</keyword>
<dbReference type="OrthoDB" id="60955at2759"/>
<dbReference type="InterPro" id="IPR037590">
    <property type="entry name" value="WDR24"/>
</dbReference>
<keyword evidence="6 8" id="KW-0863">Zinc-finger</keyword>
<evidence type="ECO:0000256" key="7">
    <source>
        <dbReference type="ARBA" id="ARBA00022833"/>
    </source>
</evidence>
<dbReference type="PANTHER" id="PTHR46200">
    <property type="entry name" value="GATOR COMPLEX PROTEIN WDR24"/>
    <property type="match status" value="1"/>
</dbReference>
<sequence length="1250" mass="138667">MSQDRSANHRRNTGQPLPAPQAPPLPAPQPRPLQRARDAASRFLGYSSRAPSPQGARDNDRFSHGGSQFMRSASLSQTQNATTSHKTGLEIRTISINESGSHAIIAGKEIFKTVRIEDGRCAEDFNLRTAIRSTPTTAAGQPRHIYSIDIADVAWAKGETGNFVAAATSSGKIIVYDLGHAGLQAAQLHEHFRQVHNVTFNPHKGSLLLSGSQDGTVRLWDIRDVRDVRSQASMIASKRKYSGQSEGVRDVKWSPTEGLDFAFATDTGEIQRWDMRNLKAAKVRIPAHMGACNTVDWHPDGKHIVSAGSDKTIRVFDVSTNRPRKAAWEIKTPHPVMNARWRPSCQSLMPQDNGAGLCTQVLAAYDRDHPVLHIWDFRRPLLPFREMWPYPSAPTDLLWHSQDLLWTVGREGTFLQTDIHHTSKVIDRCNLQAIDVSPLGELAFVAQARKQRRVPKPQPLSSLHPKHSSPLSTSPETSFLSRSLGDDSLDQAFLSVLPIKRQTRTSSSGRFSNISTPARNQNLSATIKLDDILLNRKSFRPQQMACRGQLPSHNNRNYVAYVAKRIDPELPFGRSGEEFIKAVEEAFAENVKYLEAIGFLQASQTWKIISFCLTKHLKERLARQRKPERSSPAVNGKTSASIENLATKLAAQHLKSPAESPASMRPMSTITQQLAMPESTSNVPTPLARPSENGKNHTLRHQPLLPELDKDDHIALPPSLASAHASPPRSDPAQQPDQGRRLTITNLTDMQGNQSYAEETERNEMVKRWSNQSKNALDLDPVDVHGVKIPPAKLENHGSGESFRFLEDSAGSRGPSFPSSFESTRASGLPMVAAHPTRERSPRPPIEDAASVNESEEIGAAPHTMFFNGSGTLSAVNTRQNSGNTSMEASHEDLQKLRHDSTEETDFAYRHDGPVHHFTERQPVLPPRNPVRSDGFDQATRSGFAPKAPDHDISTRVIDNILAQEPASPTDSVIDAAEVDLEETKIWTLIDMLKQLVNFYTTDQVYPQMAALLLLLLGPLLPRTHPLPVPEIHQTVSCYVDYFVNSLGWDPEEVPNLIQQSFEQPMKAGLQPLQVESILSTYHEQLLQYQLFEEAALLRKLAYPAYPAVYEDFLKDNDVHLMCGQCSKPMSGGSSTLRCQNCRTKQDNCPVCWMDNSPYDTEGSKLFTSCLLCGHSGHAACLREWFVSCSGDGCPTEGCLCDCVDGAWRQEKTAVAEQEAVGKDHRRVKSDEWKAQPSKAVSGVRKELSK</sequence>
<evidence type="ECO:0000256" key="10">
    <source>
        <dbReference type="SAM" id="MobiDB-lite"/>
    </source>
</evidence>
<proteinExistence type="inferred from homology"/>
<dbReference type="InterPro" id="IPR001841">
    <property type="entry name" value="Znf_RING"/>
</dbReference>
<dbReference type="AlphaFoldDB" id="A0A8H6RTE7"/>
<evidence type="ECO:0000256" key="1">
    <source>
        <dbReference type="ARBA" id="ARBA00008863"/>
    </source>
</evidence>
<evidence type="ECO:0000313" key="12">
    <source>
        <dbReference type="EMBL" id="KAF7195906.1"/>
    </source>
</evidence>
<dbReference type="GO" id="GO:0008270">
    <property type="term" value="F:zinc ion binding"/>
    <property type="evidence" value="ECO:0007669"/>
    <property type="project" value="UniProtKB-KW"/>
</dbReference>
<evidence type="ECO:0000259" key="11">
    <source>
        <dbReference type="PROSITE" id="PS50089"/>
    </source>
</evidence>
<keyword evidence="4" id="KW-0479">Metal-binding</keyword>
<dbReference type="PANTHER" id="PTHR46200:SF1">
    <property type="entry name" value="GATOR COMPLEX PROTEIN WDR24"/>
    <property type="match status" value="1"/>
</dbReference>
<accession>A0A8H6RTE7</accession>
<keyword evidence="3 9" id="KW-0853">WD repeat</keyword>
<dbReference type="PROSITE" id="PS00678">
    <property type="entry name" value="WD_REPEATS_1"/>
    <property type="match status" value="1"/>
</dbReference>
<feature type="compositionally biased region" description="Low complexity" evidence="10">
    <location>
        <begin position="459"/>
        <end position="475"/>
    </location>
</feature>
<organism evidence="12 13">
    <name type="scientific">Pseudocercospora fuligena</name>
    <dbReference type="NCBI Taxonomy" id="685502"/>
    <lineage>
        <taxon>Eukaryota</taxon>
        <taxon>Fungi</taxon>
        <taxon>Dikarya</taxon>
        <taxon>Ascomycota</taxon>
        <taxon>Pezizomycotina</taxon>
        <taxon>Dothideomycetes</taxon>
        <taxon>Dothideomycetidae</taxon>
        <taxon>Mycosphaerellales</taxon>
        <taxon>Mycosphaerellaceae</taxon>
        <taxon>Pseudocercospora</taxon>
    </lineage>
</organism>
<evidence type="ECO:0000256" key="2">
    <source>
        <dbReference type="ARBA" id="ARBA00015098"/>
    </source>
</evidence>
<feature type="domain" description="RING-type" evidence="11">
    <location>
        <begin position="1149"/>
        <end position="1195"/>
    </location>
</feature>
<gene>
    <name evidence="12" type="ORF">HII31_02786</name>
</gene>
<evidence type="ECO:0000256" key="6">
    <source>
        <dbReference type="ARBA" id="ARBA00022771"/>
    </source>
</evidence>
<dbReference type="Pfam" id="PF00400">
    <property type="entry name" value="WD40"/>
    <property type="match status" value="2"/>
</dbReference>
<dbReference type="GO" id="GO:0005829">
    <property type="term" value="C:cytosol"/>
    <property type="evidence" value="ECO:0007669"/>
    <property type="project" value="TreeGrafter"/>
</dbReference>
<feature type="region of interest" description="Disordered" evidence="10">
    <location>
        <begin position="1215"/>
        <end position="1250"/>
    </location>
</feature>
<feature type="region of interest" description="Disordered" evidence="10">
    <location>
        <begin position="863"/>
        <end position="895"/>
    </location>
</feature>
<reference evidence="12" key="1">
    <citation type="submission" date="2020-04" db="EMBL/GenBank/DDBJ databases">
        <title>Draft genome resource of the tomato pathogen Pseudocercospora fuligena.</title>
        <authorList>
            <person name="Zaccaron A."/>
        </authorList>
    </citation>
    <scope>NUCLEOTIDE SEQUENCE</scope>
    <source>
        <strain evidence="12">PF001</strain>
    </source>
</reference>
<evidence type="ECO:0000256" key="3">
    <source>
        <dbReference type="ARBA" id="ARBA00022574"/>
    </source>
</evidence>
<feature type="region of interest" description="Disordered" evidence="10">
    <location>
        <begin position="453"/>
        <end position="480"/>
    </location>
</feature>
<evidence type="ECO:0000256" key="4">
    <source>
        <dbReference type="ARBA" id="ARBA00022723"/>
    </source>
</evidence>
<evidence type="ECO:0000256" key="5">
    <source>
        <dbReference type="ARBA" id="ARBA00022737"/>
    </source>
</evidence>
<feature type="compositionally biased region" description="Low complexity" evidence="10">
    <location>
        <begin position="715"/>
        <end position="728"/>
    </location>
</feature>
<dbReference type="GO" id="GO:0016239">
    <property type="term" value="P:positive regulation of macroautophagy"/>
    <property type="evidence" value="ECO:0007669"/>
    <property type="project" value="TreeGrafter"/>
</dbReference>
<feature type="region of interest" description="Disordered" evidence="10">
    <location>
        <begin position="808"/>
        <end position="848"/>
    </location>
</feature>
<comment type="similarity">
    <text evidence="1">Belongs to the WD repeat RTC1 family.</text>
</comment>
<feature type="compositionally biased region" description="Polar residues" evidence="10">
    <location>
        <begin position="867"/>
        <end position="888"/>
    </location>
</feature>
<dbReference type="GO" id="GO:0061700">
    <property type="term" value="C:GATOR2 complex"/>
    <property type="evidence" value="ECO:0007669"/>
    <property type="project" value="TreeGrafter"/>
</dbReference>
<protein>
    <recommendedName>
        <fullName evidence="2">Restriction of telomere capping protein 1</fullName>
    </recommendedName>
</protein>
<dbReference type="PROSITE" id="PS50089">
    <property type="entry name" value="ZF_RING_2"/>
    <property type="match status" value="1"/>
</dbReference>
<feature type="repeat" description="WD" evidence="9">
    <location>
        <begin position="285"/>
        <end position="326"/>
    </location>
</feature>
<feature type="compositionally biased region" description="Basic and acidic residues" evidence="10">
    <location>
        <begin position="836"/>
        <end position="846"/>
    </location>
</feature>
<keyword evidence="7" id="KW-0862">Zinc</keyword>
<dbReference type="GO" id="GO:0005774">
    <property type="term" value="C:vacuolar membrane"/>
    <property type="evidence" value="ECO:0007669"/>
    <property type="project" value="TreeGrafter"/>
</dbReference>
<feature type="region of interest" description="Disordered" evidence="10">
    <location>
        <begin position="621"/>
        <end position="641"/>
    </location>
</feature>
<keyword evidence="13" id="KW-1185">Reference proteome</keyword>
<dbReference type="SUPFAM" id="SSF50978">
    <property type="entry name" value="WD40 repeat-like"/>
    <property type="match status" value="1"/>
</dbReference>
<evidence type="ECO:0000256" key="9">
    <source>
        <dbReference type="PROSITE-ProRule" id="PRU00221"/>
    </source>
</evidence>
<feature type="compositionally biased region" description="Polar residues" evidence="10">
    <location>
        <begin position="632"/>
        <end position="641"/>
    </location>
</feature>
<dbReference type="Gene3D" id="2.130.10.10">
    <property type="entry name" value="YVTN repeat-like/Quinoprotein amine dehydrogenase"/>
    <property type="match status" value="2"/>
</dbReference>
<dbReference type="InterPro" id="IPR036322">
    <property type="entry name" value="WD40_repeat_dom_sf"/>
</dbReference>
<feature type="compositionally biased region" description="Polar residues" evidence="10">
    <location>
        <begin position="65"/>
        <end position="86"/>
    </location>
</feature>
<evidence type="ECO:0000313" key="13">
    <source>
        <dbReference type="Proteomes" id="UP000660729"/>
    </source>
</evidence>
<feature type="region of interest" description="Disordered" evidence="10">
    <location>
        <begin position="1"/>
        <end position="86"/>
    </location>
</feature>
<dbReference type="Proteomes" id="UP000660729">
    <property type="component" value="Unassembled WGS sequence"/>
</dbReference>
<evidence type="ECO:0000256" key="8">
    <source>
        <dbReference type="PROSITE-ProRule" id="PRU00175"/>
    </source>
</evidence>
<dbReference type="GO" id="GO:1904263">
    <property type="term" value="P:positive regulation of TORC1 signaling"/>
    <property type="evidence" value="ECO:0007669"/>
    <property type="project" value="TreeGrafter"/>
</dbReference>
<dbReference type="PROSITE" id="PS50082">
    <property type="entry name" value="WD_REPEATS_2"/>
    <property type="match status" value="2"/>
</dbReference>
<feature type="region of interest" description="Disordered" evidence="10">
    <location>
        <begin position="676"/>
        <end position="740"/>
    </location>
</feature>